<name>A0A511ZMD6_9BACI</name>
<dbReference type="CDD" id="cd06171">
    <property type="entry name" value="Sigma70_r4"/>
    <property type="match status" value="1"/>
</dbReference>
<gene>
    <name evidence="8" type="ORF">OSO01_32880</name>
</gene>
<dbReference type="PROSITE" id="PS00622">
    <property type="entry name" value="HTH_LUXR_1"/>
    <property type="match status" value="1"/>
</dbReference>
<dbReference type="PROSITE" id="PS01063">
    <property type="entry name" value="SIGMA70_ECF"/>
    <property type="match status" value="1"/>
</dbReference>
<organism evidence="8 9">
    <name type="scientific">Oceanobacillus sojae</name>
    <dbReference type="NCBI Taxonomy" id="582851"/>
    <lineage>
        <taxon>Bacteria</taxon>
        <taxon>Bacillati</taxon>
        <taxon>Bacillota</taxon>
        <taxon>Bacilli</taxon>
        <taxon>Bacillales</taxon>
        <taxon>Bacillaceae</taxon>
        <taxon>Oceanobacillus</taxon>
    </lineage>
</organism>
<keyword evidence="4 6" id="KW-0238">DNA-binding</keyword>
<dbReference type="InterPro" id="IPR036388">
    <property type="entry name" value="WH-like_DNA-bd_sf"/>
</dbReference>
<sequence>MIFKDLKPEINKLYKYCLKLSASPWRAEDLVQETMLKTFQLKKLEPEREFTFSFLCTVAKNLYIDEKRKNRRESYLNEDFHGIEYDFIESSSLIEALLTALPLKQAMLITLKDVFGYTSKEIAAMLRVRDESVKTALHRSRKKLKLNADIEMNQSVSLPDDKIIPALSKAIAGSQPMQIFFYYRQLEAQNFQVRRTGAGRAVFHVIDPDGNILELLSS</sequence>
<dbReference type="GO" id="GO:0006352">
    <property type="term" value="P:DNA-templated transcription initiation"/>
    <property type="evidence" value="ECO:0007669"/>
    <property type="project" value="InterPro"/>
</dbReference>
<evidence type="ECO:0000256" key="3">
    <source>
        <dbReference type="ARBA" id="ARBA00023082"/>
    </source>
</evidence>
<evidence type="ECO:0000259" key="7">
    <source>
        <dbReference type="PROSITE" id="PS00622"/>
    </source>
</evidence>
<dbReference type="GO" id="GO:0003677">
    <property type="term" value="F:DNA binding"/>
    <property type="evidence" value="ECO:0007669"/>
    <property type="project" value="UniProtKB-KW"/>
</dbReference>
<dbReference type="Proteomes" id="UP000321558">
    <property type="component" value="Unassembled WGS sequence"/>
</dbReference>
<dbReference type="Gene3D" id="1.10.10.10">
    <property type="entry name" value="Winged helix-like DNA-binding domain superfamily/Winged helix DNA-binding domain"/>
    <property type="match status" value="1"/>
</dbReference>
<dbReference type="Pfam" id="PF08281">
    <property type="entry name" value="Sigma70_r4_2"/>
    <property type="match status" value="1"/>
</dbReference>
<dbReference type="PANTHER" id="PTHR43133:SF8">
    <property type="entry name" value="RNA POLYMERASE SIGMA FACTOR HI_1459-RELATED"/>
    <property type="match status" value="1"/>
</dbReference>
<proteinExistence type="inferred from homology"/>
<dbReference type="EMBL" id="BJYM01000014">
    <property type="protein sequence ID" value="GEN88549.1"/>
    <property type="molecule type" value="Genomic_DNA"/>
</dbReference>
<evidence type="ECO:0000313" key="9">
    <source>
        <dbReference type="Proteomes" id="UP000321558"/>
    </source>
</evidence>
<keyword evidence="5 6" id="KW-0804">Transcription</keyword>
<dbReference type="GO" id="GO:0016987">
    <property type="term" value="F:sigma factor activity"/>
    <property type="evidence" value="ECO:0007669"/>
    <property type="project" value="UniProtKB-KW"/>
</dbReference>
<dbReference type="NCBIfam" id="TIGR02937">
    <property type="entry name" value="sigma70-ECF"/>
    <property type="match status" value="1"/>
</dbReference>
<keyword evidence="2 6" id="KW-0805">Transcription regulation</keyword>
<dbReference type="InterPro" id="IPR013325">
    <property type="entry name" value="RNA_pol_sigma_r2"/>
</dbReference>
<comment type="similarity">
    <text evidence="1 6">Belongs to the sigma-70 factor family. ECF subfamily.</text>
</comment>
<dbReference type="PANTHER" id="PTHR43133">
    <property type="entry name" value="RNA POLYMERASE ECF-TYPE SIGMA FACTO"/>
    <property type="match status" value="1"/>
</dbReference>
<dbReference type="RefSeq" id="WP_147211494.1">
    <property type="nucleotide sequence ID" value="NZ_BJYM01000014.1"/>
</dbReference>
<dbReference type="GO" id="GO:0006950">
    <property type="term" value="P:response to stress"/>
    <property type="evidence" value="ECO:0007669"/>
    <property type="project" value="UniProtKB-ARBA"/>
</dbReference>
<dbReference type="InterPro" id="IPR013324">
    <property type="entry name" value="RNA_pol_sigma_r3/r4-like"/>
</dbReference>
<dbReference type="InterPro" id="IPR000792">
    <property type="entry name" value="Tscrpt_reg_LuxR_C"/>
</dbReference>
<dbReference type="InterPro" id="IPR039425">
    <property type="entry name" value="RNA_pol_sigma-70-like"/>
</dbReference>
<dbReference type="SUPFAM" id="SSF88946">
    <property type="entry name" value="Sigma2 domain of RNA polymerase sigma factors"/>
    <property type="match status" value="1"/>
</dbReference>
<dbReference type="Gene3D" id="1.10.1740.10">
    <property type="match status" value="1"/>
</dbReference>
<feature type="domain" description="HTH luxR-type" evidence="7">
    <location>
        <begin position="116"/>
        <end position="143"/>
    </location>
</feature>
<evidence type="ECO:0000256" key="6">
    <source>
        <dbReference type="RuleBase" id="RU000716"/>
    </source>
</evidence>
<dbReference type="SUPFAM" id="SSF88659">
    <property type="entry name" value="Sigma3 and sigma4 domains of RNA polymerase sigma factors"/>
    <property type="match status" value="1"/>
</dbReference>
<evidence type="ECO:0000256" key="5">
    <source>
        <dbReference type="ARBA" id="ARBA00023163"/>
    </source>
</evidence>
<dbReference type="InterPro" id="IPR014284">
    <property type="entry name" value="RNA_pol_sigma-70_dom"/>
</dbReference>
<dbReference type="InterPro" id="IPR000838">
    <property type="entry name" value="RNA_pol_sigma70_ECF_CS"/>
</dbReference>
<dbReference type="InterPro" id="IPR007627">
    <property type="entry name" value="RNA_pol_sigma70_r2"/>
</dbReference>
<dbReference type="InterPro" id="IPR013249">
    <property type="entry name" value="RNA_pol_sigma70_r4_t2"/>
</dbReference>
<evidence type="ECO:0000313" key="8">
    <source>
        <dbReference type="EMBL" id="GEN88549.1"/>
    </source>
</evidence>
<keyword evidence="3 6" id="KW-0731">Sigma factor</keyword>
<comment type="caution">
    <text evidence="8">The sequence shown here is derived from an EMBL/GenBank/DDBJ whole genome shotgun (WGS) entry which is preliminary data.</text>
</comment>
<evidence type="ECO:0000256" key="4">
    <source>
        <dbReference type="ARBA" id="ARBA00023125"/>
    </source>
</evidence>
<evidence type="ECO:0000256" key="1">
    <source>
        <dbReference type="ARBA" id="ARBA00010641"/>
    </source>
</evidence>
<dbReference type="AlphaFoldDB" id="A0A511ZMD6"/>
<dbReference type="Pfam" id="PF04542">
    <property type="entry name" value="Sigma70_r2"/>
    <property type="match status" value="1"/>
</dbReference>
<reference evidence="8 9" key="1">
    <citation type="submission" date="2019-07" db="EMBL/GenBank/DDBJ databases">
        <title>Whole genome shotgun sequence of Oceanobacillus sojae NBRC 105379.</title>
        <authorList>
            <person name="Hosoyama A."/>
            <person name="Uohara A."/>
            <person name="Ohji S."/>
            <person name="Ichikawa N."/>
        </authorList>
    </citation>
    <scope>NUCLEOTIDE SEQUENCE [LARGE SCALE GENOMIC DNA]</scope>
    <source>
        <strain evidence="8 9">NBRC 105379</strain>
    </source>
</reference>
<dbReference type="OrthoDB" id="2381154at2"/>
<protein>
    <recommendedName>
        <fullName evidence="6">RNA polymerase sigma factor</fullName>
    </recommendedName>
</protein>
<keyword evidence="9" id="KW-1185">Reference proteome</keyword>
<evidence type="ECO:0000256" key="2">
    <source>
        <dbReference type="ARBA" id="ARBA00023015"/>
    </source>
</evidence>
<accession>A0A511ZMD6</accession>